<proteinExistence type="inferred from homology"/>
<dbReference type="PANTHER" id="PTHR46795:SF3">
    <property type="entry name" value="ABC TRANSPORTER PERMEASE"/>
    <property type="match status" value="1"/>
</dbReference>
<organism evidence="8 9">
    <name type="scientific">Holzapfeliella saturejae</name>
    <dbReference type="NCBI Taxonomy" id="3082953"/>
    <lineage>
        <taxon>Bacteria</taxon>
        <taxon>Bacillati</taxon>
        <taxon>Bacillota</taxon>
        <taxon>Bacilli</taxon>
        <taxon>Lactobacillales</taxon>
        <taxon>Lactobacillaceae</taxon>
        <taxon>Holzapfeliella</taxon>
    </lineage>
</organism>
<evidence type="ECO:0000256" key="3">
    <source>
        <dbReference type="ARBA" id="ARBA00022692"/>
    </source>
</evidence>
<name>A0ABU8SEQ4_9LACO</name>
<feature type="transmembrane region" description="Helical" evidence="6">
    <location>
        <begin position="100"/>
        <end position="126"/>
    </location>
</feature>
<evidence type="ECO:0000256" key="1">
    <source>
        <dbReference type="ARBA" id="ARBA00004651"/>
    </source>
</evidence>
<feature type="transmembrane region" description="Helical" evidence="6">
    <location>
        <begin position="594"/>
        <end position="615"/>
    </location>
</feature>
<feature type="transmembrane region" description="Helical" evidence="6">
    <location>
        <begin position="146"/>
        <end position="170"/>
    </location>
</feature>
<keyword evidence="5 6" id="KW-0472">Membrane</keyword>
<comment type="similarity">
    <text evidence="6">Belongs to the ABC-4 integral membrane protein family.</text>
</comment>
<keyword evidence="4 6" id="KW-1133">Transmembrane helix</keyword>
<dbReference type="RefSeq" id="WP_339968139.1">
    <property type="nucleotide sequence ID" value="NZ_JAWMWG010000001.1"/>
</dbReference>
<feature type="transmembrane region" description="Helical" evidence="6">
    <location>
        <begin position="284"/>
        <end position="305"/>
    </location>
</feature>
<dbReference type="EMBL" id="JAWMWG010000001">
    <property type="protein sequence ID" value="MEJ6347714.1"/>
    <property type="molecule type" value="Genomic_DNA"/>
</dbReference>
<feature type="domain" description="ABC3 transporter permease C-terminal" evidence="7">
    <location>
        <begin position="63"/>
        <end position="179"/>
    </location>
</feature>
<reference evidence="8 9" key="1">
    <citation type="submission" date="2023-10" db="EMBL/GenBank/DDBJ databases">
        <title>Holzapfeliella saturejae sp. nov. isolated from Satureja montana flowers.</title>
        <authorList>
            <person name="Alcantara C."/>
            <person name="Zuniga M."/>
            <person name="Landete J.M."/>
            <person name="Monedero V."/>
        </authorList>
    </citation>
    <scope>NUCLEOTIDE SEQUENCE [LARGE SCALE GENOMIC DNA]</scope>
    <source>
        <strain evidence="8 9">He02</strain>
    </source>
</reference>
<dbReference type="Proteomes" id="UP001377804">
    <property type="component" value="Unassembled WGS sequence"/>
</dbReference>
<keyword evidence="3 6" id="KW-0812">Transmembrane</keyword>
<gene>
    <name evidence="8" type="ORF">R4Y45_00360</name>
</gene>
<feature type="transmembrane region" description="Helical" evidence="6">
    <location>
        <begin position="560"/>
        <end position="582"/>
    </location>
</feature>
<keyword evidence="9" id="KW-1185">Reference proteome</keyword>
<dbReference type="InterPro" id="IPR003838">
    <property type="entry name" value="ABC3_permease_C"/>
</dbReference>
<feature type="transmembrane region" description="Helical" evidence="6">
    <location>
        <begin position="17"/>
        <end position="35"/>
    </location>
</feature>
<keyword evidence="6" id="KW-0813">Transport</keyword>
<protein>
    <submittedName>
        <fullName evidence="8">FtsX-like permease family protein</fullName>
    </submittedName>
</protein>
<feature type="transmembrane region" description="Helical" evidence="6">
    <location>
        <begin position="198"/>
        <end position="217"/>
    </location>
</feature>
<evidence type="ECO:0000256" key="6">
    <source>
        <dbReference type="PIRNR" id="PIRNR018968"/>
    </source>
</evidence>
<comment type="caution">
    <text evidence="8">The sequence shown here is derived from an EMBL/GenBank/DDBJ whole genome shotgun (WGS) entry which is preliminary data.</text>
</comment>
<dbReference type="PANTHER" id="PTHR46795">
    <property type="entry name" value="ABC TRANSPORTER PERMEASE-RELATED-RELATED"/>
    <property type="match status" value="1"/>
</dbReference>
<evidence type="ECO:0000259" key="7">
    <source>
        <dbReference type="Pfam" id="PF02687"/>
    </source>
</evidence>
<evidence type="ECO:0000313" key="9">
    <source>
        <dbReference type="Proteomes" id="UP001377804"/>
    </source>
</evidence>
<dbReference type="PIRSF" id="PIRSF018968">
    <property type="entry name" value="ABC_permease_BceB"/>
    <property type="match status" value="1"/>
</dbReference>
<accession>A0ABU8SEQ4</accession>
<feature type="transmembrane region" description="Helical" evidence="6">
    <location>
        <begin position="229"/>
        <end position="252"/>
    </location>
</feature>
<evidence type="ECO:0000256" key="4">
    <source>
        <dbReference type="ARBA" id="ARBA00022989"/>
    </source>
</evidence>
<keyword evidence="2 6" id="KW-1003">Cell membrane</keyword>
<sequence>MLFKLALSGLRSRFKDYLVLFSGLIVTSAIFYMFLSLSTNPDFLNQNPTVKSIGTLFIIGDILLGIITLVYVIYANGFLLSMRQRDYGLFMMLGANSSKIGNLIFVETLFLGVLATVVGSVIGVFATQGVAGLLVNNLGLSIKGFIGLHVPAVLWTILFFFVLFFLAALFNRLKLSTIPILSLLKGDQKPVSYRRNPALLVLQAVVGIGALAVAYYTMFNINKFSTFGFWIALVGIVVGTFLVFKSFFTVLINMLRKWKRLNHHGLNNFTINQLKFRITDYTRILSVVSILFAMAVGAITVSLSMRNMAFDNTENAAFYNTAIYSDEASVKAAAEKLPIQEQSTFHYKVDGQNVYALASEATNQTVKTRVFDNEGAVNSGRAAYKLVTRQGDEAKNDINNFISSAYSMIHPDNQIWSGGFETPNGVQYHYVDQTTFNRIPAEEHEVQLIKTTGGMRQNWRALTDLDNLQLSTVAANGSAGGMASNHVGGQGITYYKDINALLSSFQFMGIFLGVAFLTMLASILIFKILSGAHQDKQRYQMLDKIGARRSVMTRSIAKELAVLFILPGLMGLMHMLFGLKLFELMVPGIYGMAWLPIIIFLGLYFLYYLLTLSIYRSIVLRKRN</sequence>
<evidence type="ECO:0000313" key="8">
    <source>
        <dbReference type="EMBL" id="MEJ6347714.1"/>
    </source>
</evidence>
<comment type="subcellular location">
    <subcellularLocation>
        <location evidence="1 6">Cell membrane</location>
        <topology evidence="1 6">Multi-pass membrane protein</topology>
    </subcellularLocation>
</comment>
<feature type="transmembrane region" description="Helical" evidence="6">
    <location>
        <begin position="507"/>
        <end position="529"/>
    </location>
</feature>
<dbReference type="Pfam" id="PF02687">
    <property type="entry name" value="FtsX"/>
    <property type="match status" value="1"/>
</dbReference>
<dbReference type="InterPro" id="IPR027022">
    <property type="entry name" value="ABC_permease_BceB-typ"/>
</dbReference>
<evidence type="ECO:0000256" key="5">
    <source>
        <dbReference type="ARBA" id="ARBA00023136"/>
    </source>
</evidence>
<evidence type="ECO:0000256" key="2">
    <source>
        <dbReference type="ARBA" id="ARBA00022475"/>
    </source>
</evidence>
<dbReference type="InterPro" id="IPR052536">
    <property type="entry name" value="ABC-4_Integral_Memb_Prot"/>
</dbReference>
<feature type="transmembrane region" description="Helical" evidence="6">
    <location>
        <begin position="55"/>
        <end position="79"/>
    </location>
</feature>